<dbReference type="Gene3D" id="3.40.50.1820">
    <property type="entry name" value="alpha/beta hydrolase"/>
    <property type="match status" value="1"/>
</dbReference>
<proteinExistence type="predicted"/>
<organism evidence="1 2">
    <name type="scientific">Nocardia terpenica</name>
    <dbReference type="NCBI Taxonomy" id="455432"/>
    <lineage>
        <taxon>Bacteria</taxon>
        <taxon>Bacillati</taxon>
        <taxon>Actinomycetota</taxon>
        <taxon>Actinomycetes</taxon>
        <taxon>Mycobacteriales</taxon>
        <taxon>Nocardiaceae</taxon>
        <taxon>Nocardia</taxon>
    </lineage>
</organism>
<reference evidence="1 2" key="1">
    <citation type="journal article" date="2019" name="ACS Chem. Biol.">
        <title>Identification and Mobilization of a Cryptic Antibiotic Biosynthesis Gene Locus from a Human-Pathogenic Nocardia Isolate.</title>
        <authorList>
            <person name="Herisse M."/>
            <person name="Ishida K."/>
            <person name="Porter J.L."/>
            <person name="Howden B."/>
            <person name="Hertweck C."/>
            <person name="Stinear T.P."/>
            <person name="Pidot S.J."/>
        </authorList>
    </citation>
    <scope>NUCLEOTIDE SEQUENCE [LARGE SCALE GENOMIC DNA]</scope>
    <source>
        <strain evidence="1 2">AUSMDU00012715</strain>
    </source>
</reference>
<protein>
    <submittedName>
        <fullName evidence="1">Uncharacterized protein</fullName>
    </submittedName>
</protein>
<dbReference type="RefSeq" id="WP_167485070.1">
    <property type="nucleotide sequence ID" value="NZ_CP046173.1"/>
</dbReference>
<dbReference type="SUPFAM" id="SSF53474">
    <property type="entry name" value="alpha/beta-Hydrolases"/>
    <property type="match status" value="1"/>
</dbReference>
<name>A0A6G9YXG1_9NOCA</name>
<evidence type="ECO:0000313" key="2">
    <source>
        <dbReference type="Proteomes" id="UP000500953"/>
    </source>
</evidence>
<dbReference type="Proteomes" id="UP000500953">
    <property type="component" value="Chromosome"/>
</dbReference>
<evidence type="ECO:0000313" key="1">
    <source>
        <dbReference type="EMBL" id="QIS17686.1"/>
    </source>
</evidence>
<dbReference type="InterPro" id="IPR029058">
    <property type="entry name" value="AB_hydrolase_fold"/>
</dbReference>
<sequence>MHCAAGHPANPGRHGLLRPRLGKCCNVEAYLGHFSTGILESGTPDSKTSEHYVNAFSDQARLRASFEDYRTGFSTDLDRDHADYDRGLRVQVPLFTLWGTEGTLVGTDVVRIWQEHHADPRW</sequence>
<accession>A0A6G9YXG1</accession>
<dbReference type="AlphaFoldDB" id="A0A6G9YXG1"/>
<gene>
    <name evidence="1" type="ORF">F6W96_04550</name>
</gene>
<dbReference type="EMBL" id="CP046173">
    <property type="protein sequence ID" value="QIS17686.1"/>
    <property type="molecule type" value="Genomic_DNA"/>
</dbReference>